<dbReference type="SMART" id="SM00047">
    <property type="entry name" value="LYZ2"/>
    <property type="match status" value="1"/>
</dbReference>
<evidence type="ECO:0000313" key="5">
    <source>
        <dbReference type="EMBL" id="KRM73090.1"/>
    </source>
</evidence>
<dbReference type="OrthoDB" id="977752at2"/>
<name>A0A0R2B2W7_9LACO</name>
<comment type="caution">
    <text evidence="5">The sequence shown here is derived from an EMBL/GenBank/DDBJ whole genome shotgun (WGS) entry which is preliminary data.</text>
</comment>
<dbReference type="Gene3D" id="4.10.80.30">
    <property type="entry name" value="DNA polymerase, domain 6"/>
    <property type="match status" value="1"/>
</dbReference>
<evidence type="ECO:0000259" key="4">
    <source>
        <dbReference type="SMART" id="SM00047"/>
    </source>
</evidence>
<keyword evidence="3" id="KW-0812">Transmembrane</keyword>
<dbReference type="Pfam" id="PF01832">
    <property type="entry name" value="Glucosaminidase"/>
    <property type="match status" value="1"/>
</dbReference>
<protein>
    <submittedName>
        <fullName evidence="5">Mannosyl-glycoendo-beta-N-acetylglucosaminidase family protein</fullName>
    </submittedName>
</protein>
<accession>A0A0R2B2W7</accession>
<evidence type="ECO:0000256" key="1">
    <source>
        <dbReference type="ARBA" id="ARBA00010266"/>
    </source>
</evidence>
<reference evidence="5 6" key="1">
    <citation type="journal article" date="2015" name="Genome Announc.">
        <title>Expanding the biotechnology potential of lactobacilli through comparative genomics of 213 strains and associated genera.</title>
        <authorList>
            <person name="Sun Z."/>
            <person name="Harris H.M."/>
            <person name="McCann A."/>
            <person name="Guo C."/>
            <person name="Argimon S."/>
            <person name="Zhang W."/>
            <person name="Yang X."/>
            <person name="Jeffery I.B."/>
            <person name="Cooney J.C."/>
            <person name="Kagawa T.F."/>
            <person name="Liu W."/>
            <person name="Song Y."/>
            <person name="Salvetti E."/>
            <person name="Wrobel A."/>
            <person name="Rasinkangas P."/>
            <person name="Parkhill J."/>
            <person name="Rea M.C."/>
            <person name="O'Sullivan O."/>
            <person name="Ritari J."/>
            <person name="Douillard F.P."/>
            <person name="Paul Ross R."/>
            <person name="Yang R."/>
            <person name="Briner A.E."/>
            <person name="Felis G.E."/>
            <person name="de Vos W.M."/>
            <person name="Barrangou R."/>
            <person name="Klaenhammer T.R."/>
            <person name="Caufield P.W."/>
            <person name="Cui Y."/>
            <person name="Zhang H."/>
            <person name="O'Toole P.W."/>
        </authorList>
    </citation>
    <scope>NUCLEOTIDE SEQUENCE [LARGE SCALE GENOMIC DNA]</scope>
    <source>
        <strain evidence="5 6">DSM 23927</strain>
    </source>
</reference>
<dbReference type="Proteomes" id="UP000051672">
    <property type="component" value="Unassembled WGS sequence"/>
</dbReference>
<evidence type="ECO:0000256" key="2">
    <source>
        <dbReference type="ARBA" id="ARBA00022801"/>
    </source>
</evidence>
<comment type="similarity">
    <text evidence="1">Belongs to the glycosyl hydrolase 73 family.</text>
</comment>
<keyword evidence="6" id="KW-1185">Reference proteome</keyword>
<dbReference type="EMBL" id="AYZQ01000001">
    <property type="protein sequence ID" value="KRM73090.1"/>
    <property type="molecule type" value="Genomic_DNA"/>
</dbReference>
<dbReference type="PANTHER" id="PTHR33308">
    <property type="entry name" value="PEPTIDOGLYCAN HYDROLASE FLGJ"/>
    <property type="match status" value="1"/>
</dbReference>
<feature type="domain" description="Mannosyl-glycoprotein endo-beta-N-acetylglucosamidase-like" evidence="4">
    <location>
        <begin position="45"/>
        <end position="202"/>
    </location>
</feature>
<dbReference type="PANTHER" id="PTHR33308:SF10">
    <property type="entry name" value="EXO-GLUCOSAMINIDASE LYTG"/>
    <property type="match status" value="1"/>
</dbReference>
<dbReference type="AlphaFoldDB" id="A0A0R2B2W7"/>
<dbReference type="GO" id="GO:0004040">
    <property type="term" value="F:amidase activity"/>
    <property type="evidence" value="ECO:0007669"/>
    <property type="project" value="InterPro"/>
</dbReference>
<dbReference type="InterPro" id="IPR002901">
    <property type="entry name" value="MGlyc_endo_b_GlcNAc-like_dom"/>
</dbReference>
<dbReference type="PRINTS" id="PR01002">
    <property type="entry name" value="FLGFLGJ"/>
</dbReference>
<gene>
    <name evidence="5" type="ORF">FC34_GL000812</name>
</gene>
<feature type="transmembrane region" description="Helical" evidence="3">
    <location>
        <begin position="12"/>
        <end position="29"/>
    </location>
</feature>
<dbReference type="Gene3D" id="1.10.530.10">
    <property type="match status" value="1"/>
</dbReference>
<dbReference type="PATRIC" id="fig|1423727.3.peg.819"/>
<proteinExistence type="inferred from homology"/>
<dbReference type="STRING" id="1423727.FC34_GL000812"/>
<sequence>MARRKKNTVPTQLWVILAVLILGGGIVLHQNQTQQEQAEEQKAEQAAVLAAKENFIKTHAPYAKRLQSAYGILPSVTLAQAILESDWGKSTLASEYHNLFGIKGDSVANTKEMTTKEYVNGQWVTIKARFRVYADDAASMKDHALLFVNGTSWNAKQYQAVLAAKDYQTAAHALATSGYATDPDYPAKLINLVETYHLDQYD</sequence>
<dbReference type="RefSeq" id="WP_057894090.1">
    <property type="nucleotide sequence ID" value="NZ_AYZQ01000001.1"/>
</dbReference>
<evidence type="ECO:0000256" key="3">
    <source>
        <dbReference type="SAM" id="Phobius"/>
    </source>
</evidence>
<keyword evidence="2" id="KW-0378">Hydrolase</keyword>
<evidence type="ECO:0000313" key="6">
    <source>
        <dbReference type="Proteomes" id="UP000051672"/>
    </source>
</evidence>
<keyword evidence="3" id="KW-0472">Membrane</keyword>
<dbReference type="InterPro" id="IPR051056">
    <property type="entry name" value="Glycosyl_Hydrolase_73"/>
</dbReference>
<organism evidence="5 6">
    <name type="scientific">Lacticaseibacillus brantae DSM 23927</name>
    <dbReference type="NCBI Taxonomy" id="1423727"/>
    <lineage>
        <taxon>Bacteria</taxon>
        <taxon>Bacillati</taxon>
        <taxon>Bacillota</taxon>
        <taxon>Bacilli</taxon>
        <taxon>Lactobacillales</taxon>
        <taxon>Lactobacillaceae</taxon>
        <taxon>Lacticaseibacillus</taxon>
    </lineage>
</organism>
<keyword evidence="3" id="KW-1133">Transmembrane helix</keyword>